<protein>
    <submittedName>
        <fullName evidence="2">Uncharacterized protein</fullName>
    </submittedName>
</protein>
<evidence type="ECO:0000313" key="3">
    <source>
        <dbReference type="Proteomes" id="UP000265520"/>
    </source>
</evidence>
<evidence type="ECO:0000256" key="1">
    <source>
        <dbReference type="SAM" id="MobiDB-lite"/>
    </source>
</evidence>
<sequence length="96" mass="10386">DEGKVENAFKFGDDVLPQRNDVGGEQVNGDSCGEIQMDVNSVEEEDVEMQNSVPEEDVNLIMGNNSNDETGEGYGMRKDLEEATENGSGSGKVEKV</sequence>
<organism evidence="2 3">
    <name type="scientific">Trifolium medium</name>
    <dbReference type="NCBI Taxonomy" id="97028"/>
    <lineage>
        <taxon>Eukaryota</taxon>
        <taxon>Viridiplantae</taxon>
        <taxon>Streptophyta</taxon>
        <taxon>Embryophyta</taxon>
        <taxon>Tracheophyta</taxon>
        <taxon>Spermatophyta</taxon>
        <taxon>Magnoliopsida</taxon>
        <taxon>eudicotyledons</taxon>
        <taxon>Gunneridae</taxon>
        <taxon>Pentapetalae</taxon>
        <taxon>rosids</taxon>
        <taxon>fabids</taxon>
        <taxon>Fabales</taxon>
        <taxon>Fabaceae</taxon>
        <taxon>Papilionoideae</taxon>
        <taxon>50 kb inversion clade</taxon>
        <taxon>NPAAA clade</taxon>
        <taxon>Hologalegina</taxon>
        <taxon>IRL clade</taxon>
        <taxon>Trifolieae</taxon>
        <taxon>Trifolium</taxon>
    </lineage>
</organism>
<name>A0A392SZ82_9FABA</name>
<evidence type="ECO:0000313" key="2">
    <source>
        <dbReference type="EMBL" id="MCI53514.1"/>
    </source>
</evidence>
<feature type="non-terminal residue" evidence="2">
    <location>
        <position position="96"/>
    </location>
</feature>
<dbReference type="AlphaFoldDB" id="A0A392SZ82"/>
<proteinExistence type="predicted"/>
<feature type="non-terminal residue" evidence="2">
    <location>
        <position position="1"/>
    </location>
</feature>
<reference evidence="2 3" key="1">
    <citation type="journal article" date="2018" name="Front. Plant Sci.">
        <title>Red Clover (Trifolium pratense) and Zigzag Clover (T. medium) - A Picture of Genomic Similarities and Differences.</title>
        <authorList>
            <person name="Dluhosova J."/>
            <person name="Istvanek J."/>
            <person name="Nedelnik J."/>
            <person name="Repkova J."/>
        </authorList>
    </citation>
    <scope>NUCLEOTIDE SEQUENCE [LARGE SCALE GENOMIC DNA]</scope>
    <source>
        <strain evidence="3">cv. 10/8</strain>
        <tissue evidence="2">Leaf</tissue>
    </source>
</reference>
<keyword evidence="3" id="KW-1185">Reference proteome</keyword>
<feature type="region of interest" description="Disordered" evidence="1">
    <location>
        <begin position="56"/>
        <end position="96"/>
    </location>
</feature>
<comment type="caution">
    <text evidence="2">The sequence shown here is derived from an EMBL/GenBank/DDBJ whole genome shotgun (WGS) entry which is preliminary data.</text>
</comment>
<dbReference type="Proteomes" id="UP000265520">
    <property type="component" value="Unassembled WGS sequence"/>
</dbReference>
<accession>A0A392SZ82</accession>
<dbReference type="EMBL" id="LXQA010464431">
    <property type="protein sequence ID" value="MCI53514.1"/>
    <property type="molecule type" value="Genomic_DNA"/>
</dbReference>